<evidence type="ECO:0000256" key="5">
    <source>
        <dbReference type="PROSITE-ProRule" id="PRU01023"/>
    </source>
</evidence>
<evidence type="ECO:0000256" key="3">
    <source>
        <dbReference type="ARBA" id="ARBA00022691"/>
    </source>
</evidence>
<comment type="similarity">
    <text evidence="5">Belongs to the class I-like SAM-binding methyltransferase superfamily. RsmB/NOP family.</text>
</comment>
<feature type="active site" description="Nucleophile" evidence="5">
    <location>
        <position position="344"/>
    </location>
</feature>
<reference evidence="7 8" key="1">
    <citation type="submission" date="2016-10" db="EMBL/GenBank/DDBJ databases">
        <authorList>
            <person name="de Groot N.N."/>
        </authorList>
    </citation>
    <scope>NUCLEOTIDE SEQUENCE [LARGE SCALE GENOMIC DNA]</scope>
    <source>
        <strain evidence="7 8">DSM 21039</strain>
    </source>
</reference>
<sequence length="389" mass="43982">MTRWENYLLSAEKIVTTYDGSLPLHHFLKPFFKQNPQMGSRDRRWISQLAYAFYRLGHLWKNEMPVKDRLLLGLFLCETQSNEILALLKPEWNEQVTLPVAEKLSAVSFNGQSPTPNDIFPFTASLSEGIDAVAFANAYFVQPRLFIRVRKNKQEAITALLQDAGVTGEWLADDMLALSNGTNIETIIKNKDWYEIQDASSQQTGQLFTPKPGQRWWDACAASGGKSLLLMDKEPRVQLTVSDVRVSILQNLYERFYTAGIKNYETKALDLTLPVPPKTLDYGSFDGIILDAPCTGSGTWGRSPEHLYFFEETRINTFHNLQKRIAENVVPLLKKGGSLIYITCSAFKQENEAVVKHICEHTGLQWRDGGIITGYNIGADTMFAAKLMK</sequence>
<feature type="domain" description="SAM-dependent MTase RsmB/NOP-type" evidence="6">
    <location>
        <begin position="122"/>
        <end position="389"/>
    </location>
</feature>
<name>A0A1H8BAV7_9BACT</name>
<accession>A0A1H8BAV7</accession>
<keyword evidence="1 5" id="KW-0489">Methyltransferase</keyword>
<dbReference type="PANTHER" id="PTHR22807">
    <property type="entry name" value="NOP2 YEAST -RELATED NOL1/NOP2/FMU SUN DOMAIN-CONTAINING"/>
    <property type="match status" value="1"/>
</dbReference>
<dbReference type="Pfam" id="PF01189">
    <property type="entry name" value="Methyltr_RsmB-F"/>
    <property type="match status" value="1"/>
</dbReference>
<dbReference type="SUPFAM" id="SSF53335">
    <property type="entry name" value="S-adenosyl-L-methionine-dependent methyltransferases"/>
    <property type="match status" value="1"/>
</dbReference>
<evidence type="ECO:0000256" key="4">
    <source>
        <dbReference type="ARBA" id="ARBA00022884"/>
    </source>
</evidence>
<dbReference type="AlphaFoldDB" id="A0A1H8BAV7"/>
<evidence type="ECO:0000313" key="8">
    <source>
        <dbReference type="Proteomes" id="UP000198984"/>
    </source>
</evidence>
<dbReference type="RefSeq" id="WP_089917579.1">
    <property type="nucleotide sequence ID" value="NZ_FOBB01000006.1"/>
</dbReference>
<dbReference type="InterPro" id="IPR023267">
    <property type="entry name" value="RCMT"/>
</dbReference>
<dbReference type="PROSITE" id="PS51686">
    <property type="entry name" value="SAM_MT_RSMB_NOP"/>
    <property type="match status" value="1"/>
</dbReference>
<protein>
    <submittedName>
        <fullName evidence="7">16S rRNA (Cytosine967-C5)-methyltransferase</fullName>
    </submittedName>
</protein>
<evidence type="ECO:0000256" key="2">
    <source>
        <dbReference type="ARBA" id="ARBA00022679"/>
    </source>
</evidence>
<dbReference type="PANTHER" id="PTHR22807:SF53">
    <property type="entry name" value="RIBOSOMAL RNA SMALL SUBUNIT METHYLTRANSFERASE B-RELATED"/>
    <property type="match status" value="1"/>
</dbReference>
<dbReference type="InterPro" id="IPR029063">
    <property type="entry name" value="SAM-dependent_MTases_sf"/>
</dbReference>
<dbReference type="STRING" id="573321.SAMN04488505_106185"/>
<feature type="binding site" evidence="5">
    <location>
        <position position="270"/>
    </location>
    <ligand>
        <name>S-adenosyl-L-methionine</name>
        <dbReference type="ChEBI" id="CHEBI:59789"/>
    </ligand>
</feature>
<dbReference type="GO" id="GO:0008173">
    <property type="term" value="F:RNA methyltransferase activity"/>
    <property type="evidence" value="ECO:0007669"/>
    <property type="project" value="InterPro"/>
</dbReference>
<dbReference type="InterPro" id="IPR001678">
    <property type="entry name" value="MeTrfase_RsmB-F_NOP2_dom"/>
</dbReference>
<dbReference type="Gene3D" id="3.40.50.150">
    <property type="entry name" value="Vaccinia Virus protein VP39"/>
    <property type="match status" value="1"/>
</dbReference>
<gene>
    <name evidence="7" type="ORF">SAMN04488505_106185</name>
</gene>
<evidence type="ECO:0000259" key="6">
    <source>
        <dbReference type="PROSITE" id="PS51686"/>
    </source>
</evidence>
<feature type="binding site" evidence="5">
    <location>
        <position position="291"/>
    </location>
    <ligand>
        <name>S-adenosyl-L-methionine</name>
        <dbReference type="ChEBI" id="CHEBI:59789"/>
    </ligand>
</feature>
<keyword evidence="4 5" id="KW-0694">RNA-binding</keyword>
<evidence type="ECO:0000313" key="7">
    <source>
        <dbReference type="EMBL" id="SEM80111.1"/>
    </source>
</evidence>
<evidence type="ECO:0000256" key="1">
    <source>
        <dbReference type="ARBA" id="ARBA00022603"/>
    </source>
</evidence>
<dbReference type="EMBL" id="FOBB01000006">
    <property type="protein sequence ID" value="SEM80111.1"/>
    <property type="molecule type" value="Genomic_DNA"/>
</dbReference>
<dbReference type="CDD" id="cd02440">
    <property type="entry name" value="AdoMet_MTases"/>
    <property type="match status" value="1"/>
</dbReference>
<dbReference type="Proteomes" id="UP000198984">
    <property type="component" value="Unassembled WGS sequence"/>
</dbReference>
<organism evidence="7 8">
    <name type="scientific">Chitinophaga rupis</name>
    <dbReference type="NCBI Taxonomy" id="573321"/>
    <lineage>
        <taxon>Bacteria</taxon>
        <taxon>Pseudomonadati</taxon>
        <taxon>Bacteroidota</taxon>
        <taxon>Chitinophagia</taxon>
        <taxon>Chitinophagales</taxon>
        <taxon>Chitinophagaceae</taxon>
        <taxon>Chitinophaga</taxon>
    </lineage>
</organism>
<keyword evidence="2 5" id="KW-0808">Transferase</keyword>
<dbReference type="OrthoDB" id="9810297at2"/>
<dbReference type="InterPro" id="IPR049560">
    <property type="entry name" value="MeTrfase_RsmB-F_NOP2_cat"/>
</dbReference>
<dbReference type="GO" id="GO:0001510">
    <property type="term" value="P:RNA methylation"/>
    <property type="evidence" value="ECO:0007669"/>
    <property type="project" value="InterPro"/>
</dbReference>
<keyword evidence="8" id="KW-1185">Reference proteome</keyword>
<keyword evidence="3 5" id="KW-0949">S-adenosyl-L-methionine</keyword>
<comment type="caution">
    <text evidence="5">Lacks conserved residue(s) required for the propagation of feature annotation.</text>
</comment>
<dbReference type="GO" id="GO:0003723">
    <property type="term" value="F:RNA binding"/>
    <property type="evidence" value="ECO:0007669"/>
    <property type="project" value="UniProtKB-UniRule"/>
</dbReference>
<feature type="binding site" evidence="5">
    <location>
        <position position="243"/>
    </location>
    <ligand>
        <name>S-adenosyl-L-methionine</name>
        <dbReference type="ChEBI" id="CHEBI:59789"/>
    </ligand>
</feature>
<proteinExistence type="inferred from homology"/>
<dbReference type="PRINTS" id="PR02008">
    <property type="entry name" value="RCMTFAMILY"/>
</dbReference>